<organism evidence="4 5">
    <name type="scientific">Achaetomium macrosporum</name>
    <dbReference type="NCBI Taxonomy" id="79813"/>
    <lineage>
        <taxon>Eukaryota</taxon>
        <taxon>Fungi</taxon>
        <taxon>Dikarya</taxon>
        <taxon>Ascomycota</taxon>
        <taxon>Pezizomycotina</taxon>
        <taxon>Sordariomycetes</taxon>
        <taxon>Sordariomycetidae</taxon>
        <taxon>Sordariales</taxon>
        <taxon>Chaetomiaceae</taxon>
        <taxon>Achaetomium</taxon>
    </lineage>
</organism>
<dbReference type="EMBL" id="MU860299">
    <property type="protein sequence ID" value="KAK4235079.1"/>
    <property type="molecule type" value="Genomic_DNA"/>
</dbReference>
<dbReference type="GO" id="GO:0006508">
    <property type="term" value="P:proteolysis"/>
    <property type="evidence" value="ECO:0007669"/>
    <property type="project" value="InterPro"/>
</dbReference>
<dbReference type="GO" id="GO:0005737">
    <property type="term" value="C:cytoplasm"/>
    <property type="evidence" value="ECO:0007669"/>
    <property type="project" value="TreeGrafter"/>
</dbReference>
<dbReference type="PANTHER" id="PTHR48104">
    <property type="entry name" value="METACASPASE-4"/>
    <property type="match status" value="1"/>
</dbReference>
<gene>
    <name evidence="4" type="ORF">C8A03DRAFT_37086</name>
</gene>
<feature type="domain" description="Peptidase C14 caspase" evidence="3">
    <location>
        <begin position="5"/>
        <end position="320"/>
    </location>
</feature>
<keyword evidence="5" id="KW-1185">Reference proteome</keyword>
<name>A0AAN7C4B2_9PEZI</name>
<proteinExistence type="inferred from homology"/>
<reference evidence="4" key="1">
    <citation type="journal article" date="2023" name="Mol. Phylogenet. Evol.">
        <title>Genome-scale phylogeny and comparative genomics of the fungal order Sordariales.</title>
        <authorList>
            <person name="Hensen N."/>
            <person name="Bonometti L."/>
            <person name="Westerberg I."/>
            <person name="Brannstrom I.O."/>
            <person name="Guillou S."/>
            <person name="Cros-Aarteil S."/>
            <person name="Calhoun S."/>
            <person name="Haridas S."/>
            <person name="Kuo A."/>
            <person name="Mondo S."/>
            <person name="Pangilinan J."/>
            <person name="Riley R."/>
            <person name="LaButti K."/>
            <person name="Andreopoulos B."/>
            <person name="Lipzen A."/>
            <person name="Chen C."/>
            <person name="Yan M."/>
            <person name="Daum C."/>
            <person name="Ng V."/>
            <person name="Clum A."/>
            <person name="Steindorff A."/>
            <person name="Ohm R.A."/>
            <person name="Martin F."/>
            <person name="Silar P."/>
            <person name="Natvig D.O."/>
            <person name="Lalanne C."/>
            <person name="Gautier V."/>
            <person name="Ament-Velasquez S.L."/>
            <person name="Kruys A."/>
            <person name="Hutchinson M.I."/>
            <person name="Powell A.J."/>
            <person name="Barry K."/>
            <person name="Miller A.N."/>
            <person name="Grigoriev I.V."/>
            <person name="Debuchy R."/>
            <person name="Gladieux P."/>
            <person name="Hiltunen Thoren M."/>
            <person name="Johannesson H."/>
        </authorList>
    </citation>
    <scope>NUCLEOTIDE SEQUENCE</scope>
    <source>
        <strain evidence="4">CBS 532.94</strain>
    </source>
</reference>
<evidence type="ECO:0000313" key="5">
    <source>
        <dbReference type="Proteomes" id="UP001303760"/>
    </source>
</evidence>
<dbReference type="Proteomes" id="UP001303760">
    <property type="component" value="Unassembled WGS sequence"/>
</dbReference>
<dbReference type="Pfam" id="PF00656">
    <property type="entry name" value="Peptidase_C14"/>
    <property type="match status" value="1"/>
</dbReference>
<dbReference type="InterPro" id="IPR050452">
    <property type="entry name" value="Metacaspase"/>
</dbReference>
<accession>A0AAN7C4B2</accession>
<evidence type="ECO:0000313" key="4">
    <source>
        <dbReference type="EMBL" id="KAK4235079.1"/>
    </source>
</evidence>
<comment type="caution">
    <text evidence="4">The sequence shown here is derived from an EMBL/GenBank/DDBJ whole genome shotgun (WGS) entry which is preliminary data.</text>
</comment>
<feature type="compositionally biased region" description="Basic and acidic residues" evidence="2">
    <location>
        <begin position="193"/>
        <end position="208"/>
    </location>
</feature>
<dbReference type="PANTHER" id="PTHR48104:SF30">
    <property type="entry name" value="METACASPASE-1"/>
    <property type="match status" value="1"/>
</dbReference>
<evidence type="ECO:0000256" key="2">
    <source>
        <dbReference type="SAM" id="MobiDB-lite"/>
    </source>
</evidence>
<sequence length="740" mass="81631">MDGLTRHALLIGIDSYAGWPSLNLAGCVNDIRAVENFLQTKIGVPKANITKLLASRPDAAGSLPDVDNNEETDLPTYDNIINRLELIRDSKNIQVDLLYIHYSAHGLSLGWAPSDVDSEKEGRMWMALSTHDAFENRRYLSGHALGSRIQGIIDRKGARVCLVLDTCFSGAGLRSKSPLPGPHADHPSPLPELHQDDHQSDPSARKSRMVDVSKLGITLEGDVPGGGRDVTHVRANWTKLPVGCTVLSACGMDQEAAELRLEGRMQGVFTHYLVKTLGGFAGARTSEPLPSYERIRREVDWHIRALGTTVGRKKQVPVVRGESGFEFFGNGEVFEKSLCGILNWRPTDGHIGIDVGSSQGVARGAIYRLYPHESVAVGSPAVDICIDHIDKFCSAGKPCRQEGPDKPVPGNYKYGTLQAWALRDPAFVRLQAEIGGDWAGIERELNTKAIPNLRCWVADEDEPVKIHVAVPEGSYYELQSGDQKRLARVPRVPRDDPDAARKVARMLQHIARYQDVETFALRVAQRSSSAGELKVECKVLNSDAPLPRHAEKPWCYQVTEDHAFDLHVAYSAPRGQNVWMALFTLNGSWGIQKVYPMRGENAAAMQSNSDEDKDEDEGGDEDGNDYCEFTEKVEITTGIPPKCVEEDPAEMEDRFLVFVCRGIGLSAPSWEDICLPSLPPDSSLLRPDDDLIVLPRLYGKGTRTFRDPSGLVQARKKARPPQPQAWLVGEFRVCTTPKVG</sequence>
<reference evidence="4" key="2">
    <citation type="submission" date="2023-05" db="EMBL/GenBank/DDBJ databases">
        <authorList>
            <consortium name="Lawrence Berkeley National Laboratory"/>
            <person name="Steindorff A."/>
            <person name="Hensen N."/>
            <person name="Bonometti L."/>
            <person name="Westerberg I."/>
            <person name="Brannstrom I.O."/>
            <person name="Guillou S."/>
            <person name="Cros-Aarteil S."/>
            <person name="Calhoun S."/>
            <person name="Haridas S."/>
            <person name="Kuo A."/>
            <person name="Mondo S."/>
            <person name="Pangilinan J."/>
            <person name="Riley R."/>
            <person name="Labutti K."/>
            <person name="Andreopoulos B."/>
            <person name="Lipzen A."/>
            <person name="Chen C."/>
            <person name="Yanf M."/>
            <person name="Daum C."/>
            <person name="Ng V."/>
            <person name="Clum A."/>
            <person name="Ohm R."/>
            <person name="Martin F."/>
            <person name="Silar P."/>
            <person name="Natvig D."/>
            <person name="Lalanne C."/>
            <person name="Gautier V."/>
            <person name="Ament-Velasquez S.L."/>
            <person name="Kruys A."/>
            <person name="Hutchinson M.I."/>
            <person name="Powell A.J."/>
            <person name="Barry K."/>
            <person name="Miller A.N."/>
            <person name="Grigoriev I.V."/>
            <person name="Debuchy R."/>
            <person name="Gladieux P."/>
            <person name="Thoren M.H."/>
            <person name="Johannesson H."/>
        </authorList>
    </citation>
    <scope>NUCLEOTIDE SEQUENCE</scope>
    <source>
        <strain evidence="4">CBS 532.94</strain>
    </source>
</reference>
<feature type="region of interest" description="Disordered" evidence="2">
    <location>
        <begin position="175"/>
        <end position="208"/>
    </location>
</feature>
<feature type="region of interest" description="Disordered" evidence="2">
    <location>
        <begin position="602"/>
        <end position="623"/>
    </location>
</feature>
<dbReference type="Gene3D" id="3.40.50.1460">
    <property type="match status" value="1"/>
</dbReference>
<dbReference type="AlphaFoldDB" id="A0AAN7C4B2"/>
<feature type="compositionally biased region" description="Acidic residues" evidence="2">
    <location>
        <begin position="609"/>
        <end position="623"/>
    </location>
</feature>
<comment type="similarity">
    <text evidence="1">Belongs to the peptidase C14B family.</text>
</comment>
<dbReference type="InterPro" id="IPR011600">
    <property type="entry name" value="Pept_C14_caspase"/>
</dbReference>
<protein>
    <recommendedName>
        <fullName evidence="3">Peptidase C14 caspase domain-containing protein</fullName>
    </recommendedName>
</protein>
<dbReference type="GO" id="GO:0004197">
    <property type="term" value="F:cysteine-type endopeptidase activity"/>
    <property type="evidence" value="ECO:0007669"/>
    <property type="project" value="InterPro"/>
</dbReference>
<evidence type="ECO:0000256" key="1">
    <source>
        <dbReference type="ARBA" id="ARBA00009005"/>
    </source>
</evidence>
<evidence type="ECO:0000259" key="3">
    <source>
        <dbReference type="Pfam" id="PF00656"/>
    </source>
</evidence>